<dbReference type="RefSeq" id="WP_009850023.1">
    <property type="nucleotide sequence ID" value="NZ_DS022294.1"/>
</dbReference>
<dbReference type="FunCoup" id="Q0EWJ2">
    <property type="interactions" value="3"/>
</dbReference>
<evidence type="ECO:0000259" key="2">
    <source>
        <dbReference type="PROSITE" id="PS50828"/>
    </source>
</evidence>
<evidence type="ECO:0000313" key="4">
    <source>
        <dbReference type="Proteomes" id="UP000005297"/>
    </source>
</evidence>
<dbReference type="InterPro" id="IPR036063">
    <property type="entry name" value="Smr_dom_sf"/>
</dbReference>
<protein>
    <recommendedName>
        <fullName evidence="2">Smr domain-containing protein</fullName>
    </recommendedName>
</protein>
<gene>
    <name evidence="3" type="ORF">SPV1_12550</name>
</gene>
<sequence>MSAGHDEADDLFAEAMGKVRRMPEPDKVPAKKRPPRARDVTGLRPRAAVVVPETATAALQETDQPWWLVADGVSRERLKRLTGGRPPVSRTFDLHGMTRDAALDALGDGFSMAISEGARALCVIHGRGLHSPDGNPVLKQAVYHWLREGPFAGHVLAAVPQPGSGGGACLVLLRRTGS</sequence>
<dbReference type="OrthoDB" id="5295130at2"/>
<name>Q0EWJ2_9PROT</name>
<dbReference type="PANTHER" id="PTHR35562:SF2">
    <property type="entry name" value="DNA ENDONUCLEASE SMRA-RELATED"/>
    <property type="match status" value="1"/>
</dbReference>
<organism evidence="3 4">
    <name type="scientific">Mariprofundus ferrooxydans PV-1</name>
    <dbReference type="NCBI Taxonomy" id="314345"/>
    <lineage>
        <taxon>Bacteria</taxon>
        <taxon>Pseudomonadati</taxon>
        <taxon>Pseudomonadota</taxon>
        <taxon>Candidatius Mariprofundia</taxon>
        <taxon>Mariprofundales</taxon>
        <taxon>Mariprofundaceae</taxon>
        <taxon>Mariprofundus</taxon>
    </lineage>
</organism>
<evidence type="ECO:0000313" key="3">
    <source>
        <dbReference type="EMBL" id="EAU53685.1"/>
    </source>
</evidence>
<dbReference type="SUPFAM" id="SSF160443">
    <property type="entry name" value="SMR domain-like"/>
    <property type="match status" value="1"/>
</dbReference>
<dbReference type="PROSITE" id="PS50828">
    <property type="entry name" value="SMR"/>
    <property type="match status" value="1"/>
</dbReference>
<comment type="caution">
    <text evidence="3">The sequence shown here is derived from an EMBL/GenBank/DDBJ whole genome shotgun (WGS) entry which is preliminary data.</text>
</comment>
<reference evidence="3 4" key="1">
    <citation type="submission" date="2006-09" db="EMBL/GenBank/DDBJ databases">
        <authorList>
            <person name="Emerson D."/>
            <person name="Ferriera S."/>
            <person name="Johnson J."/>
            <person name="Kravitz S."/>
            <person name="Halpern A."/>
            <person name="Remington K."/>
            <person name="Beeson K."/>
            <person name="Tran B."/>
            <person name="Rogers Y.-H."/>
            <person name="Friedman R."/>
            <person name="Venter J.C."/>
        </authorList>
    </citation>
    <scope>NUCLEOTIDE SEQUENCE [LARGE SCALE GENOMIC DNA]</scope>
    <source>
        <strain evidence="3 4">PV-1</strain>
    </source>
</reference>
<feature type="region of interest" description="Disordered" evidence="1">
    <location>
        <begin position="1"/>
        <end position="39"/>
    </location>
</feature>
<dbReference type="Proteomes" id="UP000005297">
    <property type="component" value="Unassembled WGS sequence"/>
</dbReference>
<evidence type="ECO:0000256" key="1">
    <source>
        <dbReference type="SAM" id="MobiDB-lite"/>
    </source>
</evidence>
<proteinExistence type="predicted"/>
<dbReference type="STRING" id="314344.AL013_08635"/>
<keyword evidence="4" id="KW-1185">Reference proteome</keyword>
<dbReference type="Gene3D" id="3.30.1370.110">
    <property type="match status" value="1"/>
</dbReference>
<dbReference type="EMBL" id="AATS01000019">
    <property type="protein sequence ID" value="EAU53685.1"/>
    <property type="molecule type" value="Genomic_DNA"/>
</dbReference>
<dbReference type="InParanoid" id="Q0EWJ2"/>
<dbReference type="HOGENOM" id="CLU_1567875_0_0_0"/>
<dbReference type="eggNOG" id="COG2840">
    <property type="taxonomic scope" value="Bacteria"/>
</dbReference>
<dbReference type="InterPro" id="IPR002625">
    <property type="entry name" value="Smr_dom"/>
</dbReference>
<dbReference type="PANTHER" id="PTHR35562">
    <property type="entry name" value="DNA ENDONUCLEASE SMRA-RELATED"/>
    <property type="match status" value="1"/>
</dbReference>
<dbReference type="Pfam" id="PF01713">
    <property type="entry name" value="Smr"/>
    <property type="match status" value="1"/>
</dbReference>
<dbReference type="AlphaFoldDB" id="Q0EWJ2"/>
<accession>Q0EWJ2</accession>
<feature type="domain" description="Smr" evidence="2">
    <location>
        <begin position="92"/>
        <end position="174"/>
    </location>
</feature>
<dbReference type="SMART" id="SM00463">
    <property type="entry name" value="SMR"/>
    <property type="match status" value="1"/>
</dbReference>